<gene>
    <name evidence="8" type="ORF">GUITHDRAFT_116704</name>
</gene>
<dbReference type="PANTHER" id="PTHR46373:SF2">
    <property type="entry name" value="RWP-RK DOMAIN-CONTAINING PROTEIN"/>
    <property type="match status" value="1"/>
</dbReference>
<keyword evidence="2" id="KW-0805">Transcription regulation</keyword>
<accession>L1IMT6</accession>
<feature type="domain" description="RWP-RK" evidence="7">
    <location>
        <begin position="19"/>
        <end position="101"/>
    </location>
</feature>
<evidence type="ECO:0000256" key="5">
    <source>
        <dbReference type="ARBA" id="ARBA00023163"/>
    </source>
</evidence>
<dbReference type="EMBL" id="JH993063">
    <property type="protein sequence ID" value="EKX37125.1"/>
    <property type="molecule type" value="Genomic_DNA"/>
</dbReference>
<proteinExistence type="predicted"/>
<reference evidence="8 10" key="1">
    <citation type="journal article" date="2012" name="Nature">
        <title>Algal genomes reveal evolutionary mosaicism and the fate of nucleomorphs.</title>
        <authorList>
            <consortium name="DOE Joint Genome Institute"/>
            <person name="Curtis B.A."/>
            <person name="Tanifuji G."/>
            <person name="Burki F."/>
            <person name="Gruber A."/>
            <person name="Irimia M."/>
            <person name="Maruyama S."/>
            <person name="Arias M.C."/>
            <person name="Ball S.G."/>
            <person name="Gile G.H."/>
            <person name="Hirakawa Y."/>
            <person name="Hopkins J.F."/>
            <person name="Kuo A."/>
            <person name="Rensing S.A."/>
            <person name="Schmutz J."/>
            <person name="Symeonidi A."/>
            <person name="Elias M."/>
            <person name="Eveleigh R.J."/>
            <person name="Herman E.K."/>
            <person name="Klute M.J."/>
            <person name="Nakayama T."/>
            <person name="Obornik M."/>
            <person name="Reyes-Prieto A."/>
            <person name="Armbrust E.V."/>
            <person name="Aves S.J."/>
            <person name="Beiko R.G."/>
            <person name="Coutinho P."/>
            <person name="Dacks J.B."/>
            <person name="Durnford D.G."/>
            <person name="Fast N.M."/>
            <person name="Green B.R."/>
            <person name="Grisdale C.J."/>
            <person name="Hempel F."/>
            <person name="Henrissat B."/>
            <person name="Hoppner M.P."/>
            <person name="Ishida K."/>
            <person name="Kim E."/>
            <person name="Koreny L."/>
            <person name="Kroth P.G."/>
            <person name="Liu Y."/>
            <person name="Malik S.B."/>
            <person name="Maier U.G."/>
            <person name="McRose D."/>
            <person name="Mock T."/>
            <person name="Neilson J.A."/>
            <person name="Onodera N.T."/>
            <person name="Poole A.M."/>
            <person name="Pritham E.J."/>
            <person name="Richards T.A."/>
            <person name="Rocap G."/>
            <person name="Roy S.W."/>
            <person name="Sarai C."/>
            <person name="Schaack S."/>
            <person name="Shirato S."/>
            <person name="Slamovits C.H."/>
            <person name="Spencer D.F."/>
            <person name="Suzuki S."/>
            <person name="Worden A.Z."/>
            <person name="Zauner S."/>
            <person name="Barry K."/>
            <person name="Bell C."/>
            <person name="Bharti A.K."/>
            <person name="Crow J.A."/>
            <person name="Grimwood J."/>
            <person name="Kramer R."/>
            <person name="Lindquist E."/>
            <person name="Lucas S."/>
            <person name="Salamov A."/>
            <person name="McFadden G.I."/>
            <person name="Lane C.E."/>
            <person name="Keeling P.J."/>
            <person name="Gray M.W."/>
            <person name="Grigoriev I.V."/>
            <person name="Archibald J.M."/>
        </authorList>
    </citation>
    <scope>NUCLEOTIDE SEQUENCE</scope>
    <source>
        <strain evidence="8 10">CCMP2712</strain>
    </source>
</reference>
<dbReference type="PaxDb" id="55529-EKX37125"/>
<comment type="function">
    <text evidence="1">Putative transcription factor.</text>
</comment>
<evidence type="ECO:0000256" key="6">
    <source>
        <dbReference type="ARBA" id="ARBA00023242"/>
    </source>
</evidence>
<reference evidence="10" key="2">
    <citation type="submission" date="2012-11" db="EMBL/GenBank/DDBJ databases">
        <authorList>
            <person name="Kuo A."/>
            <person name="Curtis B.A."/>
            <person name="Tanifuji G."/>
            <person name="Burki F."/>
            <person name="Gruber A."/>
            <person name="Irimia M."/>
            <person name="Maruyama S."/>
            <person name="Arias M.C."/>
            <person name="Ball S.G."/>
            <person name="Gile G.H."/>
            <person name="Hirakawa Y."/>
            <person name="Hopkins J.F."/>
            <person name="Rensing S.A."/>
            <person name="Schmutz J."/>
            <person name="Symeonidi A."/>
            <person name="Elias M."/>
            <person name="Eveleigh R.J."/>
            <person name="Herman E.K."/>
            <person name="Klute M.J."/>
            <person name="Nakayama T."/>
            <person name="Obornik M."/>
            <person name="Reyes-Prieto A."/>
            <person name="Armbrust E.V."/>
            <person name="Aves S.J."/>
            <person name="Beiko R.G."/>
            <person name="Coutinho P."/>
            <person name="Dacks J.B."/>
            <person name="Durnford D.G."/>
            <person name="Fast N.M."/>
            <person name="Green B.R."/>
            <person name="Grisdale C."/>
            <person name="Hempe F."/>
            <person name="Henrissat B."/>
            <person name="Hoppner M.P."/>
            <person name="Ishida K.-I."/>
            <person name="Kim E."/>
            <person name="Koreny L."/>
            <person name="Kroth P.G."/>
            <person name="Liu Y."/>
            <person name="Malik S.-B."/>
            <person name="Maier U.G."/>
            <person name="McRose D."/>
            <person name="Mock T."/>
            <person name="Neilson J.A."/>
            <person name="Onodera N.T."/>
            <person name="Poole A.M."/>
            <person name="Pritham E.J."/>
            <person name="Richards T.A."/>
            <person name="Rocap G."/>
            <person name="Roy S.W."/>
            <person name="Sarai C."/>
            <person name="Schaack S."/>
            <person name="Shirato S."/>
            <person name="Slamovits C.H."/>
            <person name="Spencer D.F."/>
            <person name="Suzuki S."/>
            <person name="Worden A.Z."/>
            <person name="Zauner S."/>
            <person name="Barry K."/>
            <person name="Bell C."/>
            <person name="Bharti A.K."/>
            <person name="Crow J.A."/>
            <person name="Grimwood J."/>
            <person name="Kramer R."/>
            <person name="Lindquist E."/>
            <person name="Lucas S."/>
            <person name="Salamov A."/>
            <person name="McFadden G.I."/>
            <person name="Lane C.E."/>
            <person name="Keeling P.J."/>
            <person name="Gray M.W."/>
            <person name="Grigoriev I.V."/>
            <person name="Archibald J.M."/>
        </authorList>
    </citation>
    <scope>NUCLEOTIDE SEQUENCE</scope>
    <source>
        <strain evidence="10">CCMP2712</strain>
    </source>
</reference>
<dbReference type="GO" id="GO:0003700">
    <property type="term" value="F:DNA-binding transcription factor activity"/>
    <property type="evidence" value="ECO:0007669"/>
    <property type="project" value="InterPro"/>
</dbReference>
<dbReference type="Pfam" id="PF02042">
    <property type="entry name" value="RWP-RK"/>
    <property type="match status" value="1"/>
</dbReference>
<dbReference type="HOGENOM" id="CLU_092984_1_0_1"/>
<dbReference type="PROSITE" id="PS51519">
    <property type="entry name" value="RWP_RK"/>
    <property type="match status" value="1"/>
</dbReference>
<dbReference type="GeneID" id="17293867"/>
<keyword evidence="3" id="KW-0175">Coiled coil</keyword>
<evidence type="ECO:0000256" key="4">
    <source>
        <dbReference type="ARBA" id="ARBA00023125"/>
    </source>
</evidence>
<name>L1IMT6_GUITC</name>
<keyword evidence="5" id="KW-0804">Transcription</keyword>
<evidence type="ECO:0000256" key="1">
    <source>
        <dbReference type="ARBA" id="ARBA00004049"/>
    </source>
</evidence>
<evidence type="ECO:0000256" key="2">
    <source>
        <dbReference type="ARBA" id="ARBA00023015"/>
    </source>
</evidence>
<dbReference type="InterPro" id="IPR044607">
    <property type="entry name" value="RKD-like"/>
</dbReference>
<protein>
    <recommendedName>
        <fullName evidence="7">RWP-RK domain-containing protein</fullName>
    </recommendedName>
</protein>
<dbReference type="GO" id="GO:0003677">
    <property type="term" value="F:DNA binding"/>
    <property type="evidence" value="ECO:0007669"/>
    <property type="project" value="UniProtKB-KW"/>
</dbReference>
<keyword evidence="4" id="KW-0238">DNA-binding</keyword>
<sequence length="129" mass="14843">MTDTTTTNVRVFPRRKPLQHLMVHQRRRGQGVNVEYSTLARLFHLPQTHAASSLQLSLTAFKSACRRLGIPRWPYERKSRQDKAAEEVRSKRKQAQAAVAIRWEDEEVAALDPTWIDWFISASESAGLE</sequence>
<evidence type="ECO:0000259" key="7">
    <source>
        <dbReference type="PROSITE" id="PS51519"/>
    </source>
</evidence>
<evidence type="ECO:0000313" key="9">
    <source>
        <dbReference type="EnsemblProtists" id="EKX37125"/>
    </source>
</evidence>
<keyword evidence="6" id="KW-0539">Nucleus</keyword>
<reference evidence="9" key="3">
    <citation type="submission" date="2016-03" db="UniProtKB">
        <authorList>
            <consortium name="EnsemblProtists"/>
        </authorList>
    </citation>
    <scope>IDENTIFICATION</scope>
</reference>
<evidence type="ECO:0000313" key="8">
    <source>
        <dbReference type="EMBL" id="EKX37125.1"/>
    </source>
</evidence>
<dbReference type="KEGG" id="gtt:GUITHDRAFT_116704"/>
<dbReference type="AlphaFoldDB" id="L1IMT6"/>
<dbReference type="InterPro" id="IPR003035">
    <property type="entry name" value="RWP-RK_dom"/>
</dbReference>
<dbReference type="OrthoDB" id="6270329at2759"/>
<dbReference type="Proteomes" id="UP000011087">
    <property type="component" value="Unassembled WGS sequence"/>
</dbReference>
<keyword evidence="10" id="KW-1185">Reference proteome</keyword>
<dbReference type="PANTHER" id="PTHR46373">
    <property type="entry name" value="PROTEIN RKD4"/>
    <property type="match status" value="1"/>
</dbReference>
<evidence type="ECO:0000313" key="10">
    <source>
        <dbReference type="Proteomes" id="UP000011087"/>
    </source>
</evidence>
<evidence type="ECO:0000256" key="3">
    <source>
        <dbReference type="ARBA" id="ARBA00023054"/>
    </source>
</evidence>
<dbReference type="EnsemblProtists" id="EKX37125">
    <property type="protein sequence ID" value="EKX37125"/>
    <property type="gene ID" value="GUITHDRAFT_116704"/>
</dbReference>
<dbReference type="RefSeq" id="XP_005824105.1">
    <property type="nucleotide sequence ID" value="XM_005824048.1"/>
</dbReference>
<organism evidence="8">
    <name type="scientific">Guillardia theta (strain CCMP2712)</name>
    <name type="common">Cryptophyte</name>
    <dbReference type="NCBI Taxonomy" id="905079"/>
    <lineage>
        <taxon>Eukaryota</taxon>
        <taxon>Cryptophyceae</taxon>
        <taxon>Pyrenomonadales</taxon>
        <taxon>Geminigeraceae</taxon>
        <taxon>Guillardia</taxon>
    </lineage>
</organism>